<gene>
    <name evidence="3" type="ORF">RN001_001752</name>
</gene>
<proteinExistence type="predicted"/>
<evidence type="ECO:0000313" key="3">
    <source>
        <dbReference type="EMBL" id="KAK4885481.1"/>
    </source>
</evidence>
<feature type="compositionally biased region" description="Polar residues" evidence="1">
    <location>
        <begin position="689"/>
        <end position="698"/>
    </location>
</feature>
<feature type="compositionally biased region" description="Polar residues" evidence="1">
    <location>
        <begin position="550"/>
        <end position="563"/>
    </location>
</feature>
<keyword evidence="4" id="KW-1185">Reference proteome</keyword>
<evidence type="ECO:0000256" key="2">
    <source>
        <dbReference type="SAM" id="SignalP"/>
    </source>
</evidence>
<evidence type="ECO:0000313" key="4">
    <source>
        <dbReference type="Proteomes" id="UP001353858"/>
    </source>
</evidence>
<feature type="compositionally biased region" description="Low complexity" evidence="1">
    <location>
        <begin position="699"/>
        <end position="710"/>
    </location>
</feature>
<comment type="caution">
    <text evidence="3">The sequence shown here is derived from an EMBL/GenBank/DDBJ whole genome shotgun (WGS) entry which is preliminary data.</text>
</comment>
<dbReference type="EMBL" id="JARPUR010000001">
    <property type="protein sequence ID" value="KAK4885481.1"/>
    <property type="molecule type" value="Genomic_DNA"/>
</dbReference>
<feature type="compositionally biased region" description="Polar residues" evidence="1">
    <location>
        <begin position="301"/>
        <end position="315"/>
    </location>
</feature>
<feature type="region of interest" description="Disordered" evidence="1">
    <location>
        <begin position="384"/>
        <end position="420"/>
    </location>
</feature>
<feature type="compositionally biased region" description="Polar residues" evidence="1">
    <location>
        <begin position="520"/>
        <end position="541"/>
    </location>
</feature>
<feature type="region of interest" description="Disordered" evidence="1">
    <location>
        <begin position="507"/>
        <end position="606"/>
    </location>
</feature>
<feature type="chain" id="PRO_5042925703" evidence="2">
    <location>
        <begin position="19"/>
        <end position="1113"/>
    </location>
</feature>
<sequence length="1113" mass="125651">MWIKTQVVLCCILATTLASNEQRLKKKDDPRNKRTLEYSISHNHNAGSNYKIERRISNGSPISQGPQYPLFYPVQKPFTVFKKGRLNVSAPPYAVQMEPLVHYSQRDPLYDASALPGGITNDVKGKDDLQREHSHNSRISYGYPPVKHVIERPVYIKEPEPIIEIIIKESNITLPPLPIPPISVPPRKKEQVQVFYVKYKKNPNGYGKESIVYDKPVPALSPHVPDEPELVQPPISSYESIHTATVSPLPSTTLRAIVKPDSESYHADKGIHITFGKTVNEQYKRSHTDDVKEESAPQPAVSHQYNPSLQPQPQGRQFNPFPTQTFFPNRQSSNVNVEKSQFSNQVKNENERLKNSFQNSQPTLTLKQHQPLQFNRDFTINNGQGISTKPPGFPNQAFLPRSTPPQQFSSTQFNNPPRQAVPYQPFDQFRHQQQPQFTRTHTHFPINQQNSQVNHQFSHNHFQQAQANNQQFQNFQKQSSNIPAFQPLSQQHLHQPQFSYHFNQQQSNNQFSVQQQQQQRNAAPQQHVHQQSTQTESSELIQSLPRYEQHISTPTQSQPQNFAQQHSQPQNSQQQHLQQQQSQLQHSQQHLQQQHSQQSLQQQYTQHLSQLHNPQHLHQLQPQQQKHLPQLQHFQQLQQQPQLPQNFNKNQQEFSLLSQSQFKQNLNNPVSQIHKTNVFQQSTFQTTSKPVTTAYKPQSPTTTTTPPSTTEGKLTEEDLKALNIQLPDEVPDDLREQLLSSGILKGAQISILDYDKIGDTSIADLPPDQLANFFSAGGGQQIAAGSENKKIVVKTNGELVSDKSTFSSTDMEESESALDEIKVPAPVEMKVVRYDPKSDEGQKVPDSYIKEGATQVDPVSLDDQQYNRYLPVKVNGAAFPIPDVPELKGRSITSVVVLAPVDLGMQENQRKARDVNNNRKFGRQLAADALKTLISNPSKENFKDWLDKENKTVIDKQAVVLLVTGDSQKPSNEKEIFMYDLATQTVSKLSGELSSAFVDAAETNSQQNLAPLQPASSNVVETRIPYPHGAVEKQTFYVNDDLEEGASEYVNANVPVFDPVESDSFSEPSEQLESFVDISGMPVQEDLLAAASNLDIAADKISITSRNSKTGSS</sequence>
<organism evidence="3 4">
    <name type="scientific">Aquatica leii</name>
    <dbReference type="NCBI Taxonomy" id="1421715"/>
    <lineage>
        <taxon>Eukaryota</taxon>
        <taxon>Metazoa</taxon>
        <taxon>Ecdysozoa</taxon>
        <taxon>Arthropoda</taxon>
        <taxon>Hexapoda</taxon>
        <taxon>Insecta</taxon>
        <taxon>Pterygota</taxon>
        <taxon>Neoptera</taxon>
        <taxon>Endopterygota</taxon>
        <taxon>Coleoptera</taxon>
        <taxon>Polyphaga</taxon>
        <taxon>Elateriformia</taxon>
        <taxon>Elateroidea</taxon>
        <taxon>Lampyridae</taxon>
        <taxon>Luciolinae</taxon>
        <taxon>Aquatica</taxon>
    </lineage>
</organism>
<feature type="compositionally biased region" description="Polar residues" evidence="1">
    <location>
        <begin position="404"/>
        <end position="417"/>
    </location>
</feature>
<feature type="region of interest" description="Disordered" evidence="1">
    <location>
        <begin position="689"/>
        <end position="713"/>
    </location>
</feature>
<feature type="compositionally biased region" description="Low complexity" evidence="1">
    <location>
        <begin position="564"/>
        <end position="606"/>
    </location>
</feature>
<keyword evidence="2" id="KW-0732">Signal</keyword>
<accession>A0AAN7SCW4</accession>
<protein>
    <submittedName>
        <fullName evidence="3">Uncharacterized protein</fullName>
    </submittedName>
</protein>
<dbReference type="AlphaFoldDB" id="A0AAN7SCW4"/>
<evidence type="ECO:0000256" key="1">
    <source>
        <dbReference type="SAM" id="MobiDB-lite"/>
    </source>
</evidence>
<feature type="compositionally biased region" description="Low complexity" evidence="1">
    <location>
        <begin position="507"/>
        <end position="519"/>
    </location>
</feature>
<name>A0AAN7SCW4_9COLE</name>
<feature type="compositionally biased region" description="Basic and acidic residues" evidence="1">
    <location>
        <begin position="283"/>
        <end position="295"/>
    </location>
</feature>
<feature type="region of interest" description="Disordered" evidence="1">
    <location>
        <begin position="283"/>
        <end position="318"/>
    </location>
</feature>
<feature type="signal peptide" evidence="2">
    <location>
        <begin position="1"/>
        <end position="18"/>
    </location>
</feature>
<dbReference type="Proteomes" id="UP001353858">
    <property type="component" value="Unassembled WGS sequence"/>
</dbReference>
<reference evidence="4" key="1">
    <citation type="submission" date="2023-01" db="EMBL/GenBank/DDBJ databases">
        <title>Key to firefly adult light organ development and bioluminescence: homeobox transcription factors regulate luciferase expression and transportation to peroxisome.</title>
        <authorList>
            <person name="Fu X."/>
        </authorList>
    </citation>
    <scope>NUCLEOTIDE SEQUENCE [LARGE SCALE GENOMIC DNA]</scope>
</reference>